<sequence>MLNSKSLKRPNSPCICSEALVHSCCFSYNSQLLKNVLVTVTKSELVLLPVDTAEVWVVHRGLVVATKVSLGHLGDSTRTSMILLLLLRLLLLLSRLLDRLCRRGRLVGRRILLSLVLRGFLRSVQASLDEIFAFRFCHQRLKLGGGEGVDESSFGHDEQKHLGSGQHRKLVSLLHDASLTLRESDVASGLVLNEANLNLSALASELGVVIVIIVRSLVEGLVLGRIELDGVLEVGHD</sequence>
<gene>
    <name evidence="1" type="ORF">KUCA_T00000616001</name>
</gene>
<evidence type="ECO:0000313" key="2">
    <source>
        <dbReference type="Proteomes" id="UP000019384"/>
    </source>
</evidence>
<reference evidence="1" key="2">
    <citation type="submission" date="2014-02" db="EMBL/GenBank/DDBJ databases">
        <title>Complete DNA sequence of /Kuraishia capsulata/ illustrates novel genomic features among budding yeasts (/Saccharomycotina/).</title>
        <authorList>
            <person name="Morales L."/>
            <person name="Noel B."/>
            <person name="Porcel B."/>
            <person name="Marcet-Houben M."/>
            <person name="Hullo M-F."/>
            <person name="Sacerdot C."/>
            <person name="Tekaia F."/>
            <person name="Leh-Louis V."/>
            <person name="Despons L."/>
            <person name="Khanna V."/>
            <person name="Aury J-M."/>
            <person name="Barbe V."/>
            <person name="Couloux A."/>
            <person name="Labadie K."/>
            <person name="Pelletier E."/>
            <person name="Souciet J-L."/>
            <person name="Boekhout T."/>
            <person name="Gabaldon T."/>
            <person name="Wincker P."/>
            <person name="Dujon B."/>
        </authorList>
    </citation>
    <scope>NUCLEOTIDE SEQUENCE</scope>
    <source>
        <strain evidence="1">CBS 1993</strain>
    </source>
</reference>
<dbReference type="AlphaFoldDB" id="W6MS53"/>
<dbReference type="GeneID" id="34518055"/>
<organism evidence="1 2">
    <name type="scientific">Kuraishia capsulata CBS 1993</name>
    <dbReference type="NCBI Taxonomy" id="1382522"/>
    <lineage>
        <taxon>Eukaryota</taxon>
        <taxon>Fungi</taxon>
        <taxon>Dikarya</taxon>
        <taxon>Ascomycota</taxon>
        <taxon>Saccharomycotina</taxon>
        <taxon>Pichiomycetes</taxon>
        <taxon>Pichiales</taxon>
        <taxon>Pichiaceae</taxon>
        <taxon>Kuraishia</taxon>
    </lineage>
</organism>
<dbReference type="Proteomes" id="UP000019384">
    <property type="component" value="Unassembled WGS sequence"/>
</dbReference>
<proteinExistence type="predicted"/>
<name>W6MS53_9ASCO</name>
<accession>W6MS53</accession>
<dbReference type="HOGENOM" id="CLU_1170797_0_0_1"/>
<reference evidence="1" key="1">
    <citation type="submission" date="2013-12" db="EMBL/GenBank/DDBJ databases">
        <authorList>
            <person name="Genoscope - CEA"/>
        </authorList>
    </citation>
    <scope>NUCLEOTIDE SEQUENCE</scope>
    <source>
        <strain evidence="1">CBS 1993</strain>
    </source>
</reference>
<dbReference type="EMBL" id="HG793125">
    <property type="protein sequence ID" value="CDK24650.1"/>
    <property type="molecule type" value="Genomic_DNA"/>
</dbReference>
<dbReference type="RefSeq" id="XP_022456667.1">
    <property type="nucleotide sequence ID" value="XM_022605172.1"/>
</dbReference>
<evidence type="ECO:0000313" key="1">
    <source>
        <dbReference type="EMBL" id="CDK24650.1"/>
    </source>
</evidence>
<protein>
    <submittedName>
        <fullName evidence="1">Uncharacterized protein</fullName>
    </submittedName>
</protein>
<keyword evidence="2" id="KW-1185">Reference proteome</keyword>